<dbReference type="EMBL" id="FQUK01000032">
    <property type="protein sequence ID" value="SHF12250.1"/>
    <property type="molecule type" value="Genomic_DNA"/>
</dbReference>
<reference evidence="8" key="1">
    <citation type="submission" date="2016-11" db="EMBL/GenBank/DDBJ databases">
        <authorList>
            <person name="Varghese N."/>
            <person name="Submissions S."/>
        </authorList>
    </citation>
    <scope>NUCLEOTIDE SEQUENCE [LARGE SCALE GENOMIC DNA]</scope>
    <source>
        <strain evidence="8">DSM 14834</strain>
    </source>
</reference>
<dbReference type="InterPro" id="IPR001926">
    <property type="entry name" value="TrpB-like_PALP"/>
</dbReference>
<evidence type="ECO:0000313" key="8">
    <source>
        <dbReference type="Proteomes" id="UP000242857"/>
    </source>
</evidence>
<dbReference type="Gene3D" id="3.40.50.1100">
    <property type="match status" value="2"/>
</dbReference>
<proteinExistence type="predicted"/>
<dbReference type="OrthoDB" id="7624112at2"/>
<evidence type="ECO:0000259" key="6">
    <source>
        <dbReference type="Pfam" id="PF00291"/>
    </source>
</evidence>
<evidence type="ECO:0000256" key="2">
    <source>
        <dbReference type="ARBA" id="ARBA00004962"/>
    </source>
</evidence>
<dbReference type="STRING" id="213588.SAMN02745204_01835"/>
<sequence length="364" mass="39490">MNTSSPHPGISHRTWVHQALALLEQEATRSADTHLLRVDLPGFPDIPFYFKDEASHPTGSLKHRLARSLYLYALCNGRLQPGQTVVDASSGSTAISEAWFARLLGLPFIAVMPACTAPQKIHAVQALGGQCDLVEDPAKVHARAAWHAAQGACHLDQFGLAERATDWRGNNNIAESILGQLRREPQPVPTWIVCGVGTGGTSATIGRYLRYRRLETRLCVAEPTGSAYVLGWRTRDLDVVASRPTVIEGIGRPRVEPGFLFDVVDEVIEVEDAASIAAALLLESLLGTRYGGSSGTNFVACLKLAARMRERGERGSIVSLLCDRGTRYAQTLFDPGWRAAHSIDITPWAQALSRAIATGHFIAP</sequence>
<evidence type="ECO:0000256" key="3">
    <source>
        <dbReference type="ARBA" id="ARBA00012681"/>
    </source>
</evidence>
<keyword evidence="4" id="KW-0663">Pyridoxal phosphate</keyword>
<gene>
    <name evidence="7" type="ORF">SAMN02745204_01835</name>
</gene>
<dbReference type="AlphaFoldDB" id="A0A1M4Z2L3"/>
<dbReference type="Pfam" id="PF00291">
    <property type="entry name" value="PALP"/>
    <property type="match status" value="1"/>
</dbReference>
<evidence type="ECO:0000256" key="5">
    <source>
        <dbReference type="ARBA" id="ARBA00047931"/>
    </source>
</evidence>
<keyword evidence="8" id="KW-1185">Reference proteome</keyword>
<evidence type="ECO:0000256" key="4">
    <source>
        <dbReference type="ARBA" id="ARBA00022898"/>
    </source>
</evidence>
<dbReference type="EC" id="2.5.1.47" evidence="3"/>
<dbReference type="PANTHER" id="PTHR10314">
    <property type="entry name" value="CYSTATHIONINE BETA-SYNTHASE"/>
    <property type="match status" value="1"/>
</dbReference>
<comment type="cofactor">
    <cofactor evidence="1">
        <name>pyridoxal 5'-phosphate</name>
        <dbReference type="ChEBI" id="CHEBI:597326"/>
    </cofactor>
</comment>
<dbReference type="InterPro" id="IPR050214">
    <property type="entry name" value="Cys_Synth/Cystath_Beta-Synth"/>
</dbReference>
<evidence type="ECO:0000313" key="7">
    <source>
        <dbReference type="EMBL" id="SHF12250.1"/>
    </source>
</evidence>
<dbReference type="Proteomes" id="UP000242857">
    <property type="component" value="Unassembled WGS sequence"/>
</dbReference>
<feature type="domain" description="Tryptophan synthase beta chain-like PALP" evidence="6">
    <location>
        <begin position="44"/>
        <end position="323"/>
    </location>
</feature>
<comment type="catalytic activity">
    <reaction evidence="5">
        <text>O-acetyl-L-serine + hydrogen sulfide = L-cysteine + acetate</text>
        <dbReference type="Rhea" id="RHEA:14829"/>
        <dbReference type="ChEBI" id="CHEBI:29919"/>
        <dbReference type="ChEBI" id="CHEBI:30089"/>
        <dbReference type="ChEBI" id="CHEBI:35235"/>
        <dbReference type="ChEBI" id="CHEBI:58340"/>
        <dbReference type="EC" id="2.5.1.47"/>
    </reaction>
</comment>
<organism evidence="7 8">
    <name type="scientific">Thermomonas hydrothermalis</name>
    <dbReference type="NCBI Taxonomy" id="213588"/>
    <lineage>
        <taxon>Bacteria</taxon>
        <taxon>Pseudomonadati</taxon>
        <taxon>Pseudomonadota</taxon>
        <taxon>Gammaproteobacteria</taxon>
        <taxon>Lysobacterales</taxon>
        <taxon>Lysobacteraceae</taxon>
        <taxon>Thermomonas</taxon>
    </lineage>
</organism>
<name>A0A1M4Z2L3_9GAMM</name>
<dbReference type="RefSeq" id="WP_072756281.1">
    <property type="nucleotide sequence ID" value="NZ_FQUK01000032.1"/>
</dbReference>
<comment type="pathway">
    <text evidence="2">Amino-acid biosynthesis; L-cysteine biosynthesis; L-cysteine from L-serine: step 2/2.</text>
</comment>
<dbReference type="GO" id="GO:0004124">
    <property type="term" value="F:cysteine synthase activity"/>
    <property type="evidence" value="ECO:0007669"/>
    <property type="project" value="UniProtKB-EC"/>
</dbReference>
<accession>A0A1M4Z2L3</accession>
<dbReference type="InterPro" id="IPR036052">
    <property type="entry name" value="TrpB-like_PALP_sf"/>
</dbReference>
<protein>
    <recommendedName>
        <fullName evidence="3">cysteine synthase</fullName>
        <ecNumber evidence="3">2.5.1.47</ecNumber>
    </recommendedName>
</protein>
<evidence type="ECO:0000256" key="1">
    <source>
        <dbReference type="ARBA" id="ARBA00001933"/>
    </source>
</evidence>
<dbReference type="SUPFAM" id="SSF53686">
    <property type="entry name" value="Tryptophan synthase beta subunit-like PLP-dependent enzymes"/>
    <property type="match status" value="1"/>
</dbReference>